<keyword evidence="2" id="KW-0732">Signal</keyword>
<evidence type="ECO:0000256" key="2">
    <source>
        <dbReference type="SAM" id="SignalP"/>
    </source>
</evidence>
<feature type="region of interest" description="Disordered" evidence="1">
    <location>
        <begin position="231"/>
        <end position="267"/>
    </location>
</feature>
<reference evidence="3" key="1">
    <citation type="submission" date="2022-03" db="EMBL/GenBank/DDBJ databases">
        <title>Genome Identification and Characterization of new species Bdellovibrio reynosense LBG001 sp. nov. from a Mexico soil sample.</title>
        <authorList>
            <person name="Camilli A."/>
            <person name="Ajao Y."/>
            <person name="Guo X."/>
        </authorList>
    </citation>
    <scope>NUCLEOTIDE SEQUENCE</scope>
    <source>
        <strain evidence="3">LBG001</strain>
    </source>
</reference>
<gene>
    <name evidence="3" type="ORF">MNR06_13510</name>
</gene>
<dbReference type="InterPro" id="IPR021242">
    <property type="entry name" value="DUF2799"/>
</dbReference>
<dbReference type="RefSeq" id="WP_243536888.1">
    <property type="nucleotide sequence ID" value="NZ_CP093442.1"/>
</dbReference>
<feature type="compositionally biased region" description="Polar residues" evidence="1">
    <location>
        <begin position="231"/>
        <end position="242"/>
    </location>
</feature>
<evidence type="ECO:0000313" key="4">
    <source>
        <dbReference type="Proteomes" id="UP000830116"/>
    </source>
</evidence>
<dbReference type="Proteomes" id="UP000830116">
    <property type="component" value="Chromosome"/>
</dbReference>
<name>A0ABY4C7M0_9BACT</name>
<evidence type="ECO:0000256" key="1">
    <source>
        <dbReference type="SAM" id="MobiDB-lite"/>
    </source>
</evidence>
<proteinExistence type="predicted"/>
<dbReference type="Gene3D" id="1.20.5.190">
    <property type="match status" value="1"/>
</dbReference>
<keyword evidence="4" id="KW-1185">Reference proteome</keyword>
<feature type="chain" id="PRO_5045974963" evidence="2">
    <location>
        <begin position="16"/>
        <end position="267"/>
    </location>
</feature>
<feature type="compositionally biased region" description="Basic and acidic residues" evidence="1">
    <location>
        <begin position="243"/>
        <end position="256"/>
    </location>
</feature>
<organism evidence="3 4">
    <name type="scientific">Bdellovibrio reynosensis</name>
    <dbReference type="NCBI Taxonomy" id="2835041"/>
    <lineage>
        <taxon>Bacteria</taxon>
        <taxon>Pseudomonadati</taxon>
        <taxon>Bdellovibrionota</taxon>
        <taxon>Bdellovibrionia</taxon>
        <taxon>Bdellovibrionales</taxon>
        <taxon>Pseudobdellovibrionaceae</taxon>
        <taxon>Bdellovibrio</taxon>
    </lineage>
</organism>
<dbReference type="Pfam" id="PF10973">
    <property type="entry name" value="DUF2799"/>
    <property type="match status" value="1"/>
</dbReference>
<sequence>MKLLFLILIAFNLSACSSYFKRQECESINWFEHGKKVAMSGKYLNADSTLNECRKVDAEMSESQLDKGFKSGVAAYCSNSNAYSTGRAGDFFPREICEGPQINVLVAEHNRGIRDYCMKSNGFQAGTSGKKYLNICPKELEPAFLPEYRRGRLKYVKALIIVKEGEVTQLENKMSNIKSSLNYEKGKLDGLERQKNYLESTRPLMADEKSLQRQLLEKQISNLDSDVSTLRSKVQSTESDVSNMEKERNEKLHDITALKTEIPSLED</sequence>
<accession>A0ABY4C7M0</accession>
<protein>
    <submittedName>
        <fullName evidence="3">DUF2799 domain-containing protein</fullName>
    </submittedName>
</protein>
<evidence type="ECO:0000313" key="3">
    <source>
        <dbReference type="EMBL" id="UOF00714.1"/>
    </source>
</evidence>
<feature type="signal peptide" evidence="2">
    <location>
        <begin position="1"/>
        <end position="15"/>
    </location>
</feature>
<dbReference type="EMBL" id="CP093442">
    <property type="protein sequence ID" value="UOF00714.1"/>
    <property type="molecule type" value="Genomic_DNA"/>
</dbReference>